<dbReference type="EMBL" id="AP027732">
    <property type="protein sequence ID" value="BDZ49053.1"/>
    <property type="molecule type" value="Genomic_DNA"/>
</dbReference>
<dbReference type="RefSeq" id="WP_286345926.1">
    <property type="nucleotide sequence ID" value="NZ_AP027732.1"/>
</dbReference>
<feature type="region of interest" description="Disordered" evidence="1">
    <location>
        <begin position="104"/>
        <end position="138"/>
    </location>
</feature>
<evidence type="ECO:0000256" key="1">
    <source>
        <dbReference type="SAM" id="MobiDB-lite"/>
    </source>
</evidence>
<evidence type="ECO:0000313" key="3">
    <source>
        <dbReference type="Proteomes" id="UP001321486"/>
    </source>
</evidence>
<feature type="region of interest" description="Disordered" evidence="1">
    <location>
        <begin position="1"/>
        <end position="51"/>
    </location>
</feature>
<evidence type="ECO:0000313" key="2">
    <source>
        <dbReference type="EMBL" id="BDZ49053.1"/>
    </source>
</evidence>
<reference evidence="3" key="1">
    <citation type="journal article" date="2019" name="Int. J. Syst. Evol. Microbiol.">
        <title>The Global Catalogue of Microorganisms (GCM) 10K type strain sequencing project: providing services to taxonomists for standard genome sequencing and annotation.</title>
        <authorList>
            <consortium name="The Broad Institute Genomics Platform"/>
            <consortium name="The Broad Institute Genome Sequencing Center for Infectious Disease"/>
            <person name="Wu L."/>
            <person name="Ma J."/>
        </authorList>
    </citation>
    <scope>NUCLEOTIDE SEQUENCE [LARGE SCALE GENOMIC DNA]</scope>
    <source>
        <strain evidence="3">NBRC 108728</strain>
    </source>
</reference>
<name>A0ABN6XY37_9MICO</name>
<feature type="compositionally biased region" description="Low complexity" evidence="1">
    <location>
        <begin position="104"/>
        <end position="130"/>
    </location>
</feature>
<proteinExistence type="predicted"/>
<dbReference type="Proteomes" id="UP001321486">
    <property type="component" value="Chromosome"/>
</dbReference>
<keyword evidence="3" id="KW-1185">Reference proteome</keyword>
<organism evidence="2 3">
    <name type="scientific">Frondihabitans sucicola</name>
    <dbReference type="NCBI Taxonomy" id="1268041"/>
    <lineage>
        <taxon>Bacteria</taxon>
        <taxon>Bacillati</taxon>
        <taxon>Actinomycetota</taxon>
        <taxon>Actinomycetes</taxon>
        <taxon>Micrococcales</taxon>
        <taxon>Microbacteriaceae</taxon>
        <taxon>Frondihabitans</taxon>
    </lineage>
</organism>
<gene>
    <name evidence="2" type="ORF">GCM10025867_12940</name>
</gene>
<sequence length="170" mass="17356">MSDPLYDPQTPRPVYSLDDADGAEAAGGWSPAPVGSRRWLREQEPSSPLSPGIEAFHEVIVPASAAALDNPTAYDLAAAPESPQVFDLPAPTAAQVFDLPAPTAAPAWPASSFPEPQSWSAPAPTSSAPAVFDLDAPAPTLPFVPTPAHVATASAPTAEFAPGAPRPASS</sequence>
<accession>A0ABN6XY37</accession>
<protein>
    <submittedName>
        <fullName evidence="2">Uncharacterized protein</fullName>
    </submittedName>
</protein>